<evidence type="ECO:0000256" key="3">
    <source>
        <dbReference type="ARBA" id="ARBA00022448"/>
    </source>
</evidence>
<dbReference type="EMBL" id="JADWYR010000002">
    <property type="protein sequence ID" value="MBG9377609.1"/>
    <property type="molecule type" value="Genomic_DNA"/>
</dbReference>
<protein>
    <submittedName>
        <fullName evidence="9">AI-2E family transporter</fullName>
    </submittedName>
</protein>
<comment type="similarity">
    <text evidence="2">Belongs to the autoinducer-2 exporter (AI-2E) (TC 2.A.86) family.</text>
</comment>
<evidence type="ECO:0000256" key="7">
    <source>
        <dbReference type="ARBA" id="ARBA00023136"/>
    </source>
</evidence>
<comment type="caution">
    <text evidence="9">The sequence shown here is derived from an EMBL/GenBank/DDBJ whole genome shotgun (WGS) entry which is preliminary data.</text>
</comment>
<dbReference type="RefSeq" id="WP_196991683.1">
    <property type="nucleotide sequence ID" value="NZ_JADWYR010000002.1"/>
</dbReference>
<evidence type="ECO:0000256" key="2">
    <source>
        <dbReference type="ARBA" id="ARBA00009773"/>
    </source>
</evidence>
<feature type="transmembrane region" description="Helical" evidence="8">
    <location>
        <begin position="138"/>
        <end position="166"/>
    </location>
</feature>
<evidence type="ECO:0000256" key="6">
    <source>
        <dbReference type="ARBA" id="ARBA00022989"/>
    </source>
</evidence>
<organism evidence="9 10">
    <name type="scientific">Panacibacter microcysteis</name>
    <dbReference type="NCBI Taxonomy" id="2793269"/>
    <lineage>
        <taxon>Bacteria</taxon>
        <taxon>Pseudomonadati</taxon>
        <taxon>Bacteroidota</taxon>
        <taxon>Chitinophagia</taxon>
        <taxon>Chitinophagales</taxon>
        <taxon>Chitinophagaceae</taxon>
        <taxon>Panacibacter</taxon>
    </lineage>
</organism>
<evidence type="ECO:0000313" key="10">
    <source>
        <dbReference type="Proteomes" id="UP000628448"/>
    </source>
</evidence>
<evidence type="ECO:0000256" key="4">
    <source>
        <dbReference type="ARBA" id="ARBA00022475"/>
    </source>
</evidence>
<keyword evidence="6 8" id="KW-1133">Transmembrane helix</keyword>
<dbReference type="PANTHER" id="PTHR21716:SF53">
    <property type="entry name" value="PERMEASE PERM-RELATED"/>
    <property type="match status" value="1"/>
</dbReference>
<dbReference type="Proteomes" id="UP000628448">
    <property type="component" value="Unassembled WGS sequence"/>
</dbReference>
<feature type="transmembrane region" description="Helical" evidence="8">
    <location>
        <begin position="59"/>
        <end position="80"/>
    </location>
</feature>
<dbReference type="PANTHER" id="PTHR21716">
    <property type="entry name" value="TRANSMEMBRANE PROTEIN"/>
    <property type="match status" value="1"/>
</dbReference>
<dbReference type="GO" id="GO:0005886">
    <property type="term" value="C:plasma membrane"/>
    <property type="evidence" value="ECO:0007669"/>
    <property type="project" value="UniProtKB-SubCell"/>
</dbReference>
<dbReference type="InterPro" id="IPR002549">
    <property type="entry name" value="AI-2E-like"/>
</dbReference>
<sequence length="359" mass="39644">MHTLPLTVRRSIELMGLVILGFVIIQGQQIIMPLLMAFFMSIVLLPVYRFLVSKKIPRVLAIVMSLLVMIIVTVLIVLFISSQLKPVISDFPSIKENILKHIDSLSKWFSEKTGMSEDQQTDIVNQQSQKMLDSAGNVLGGAAGSVGSVLIFFGLLPIYTFLILYYKDILVKFIFLWFPKDHYAKVREVIHETESMIKSYLVGLLIQITYITILLGVALMLFGIQHALLIGVIFAILNLIPYIGALFGNIIGVLLTLSSSEELGPVLTVLIAIAVVQFLDNNILMPRIVGGKIKINALASLAGVFVGGALAGIPGMFLSLPLIAVFKIIFDRSEQFKQWGVLFGDELPGEKKKLKTAKK</sequence>
<feature type="transmembrane region" description="Helical" evidence="8">
    <location>
        <begin position="263"/>
        <end position="279"/>
    </location>
</feature>
<feature type="transmembrane region" description="Helical" evidence="8">
    <location>
        <begin position="228"/>
        <end position="251"/>
    </location>
</feature>
<dbReference type="GO" id="GO:0055085">
    <property type="term" value="P:transmembrane transport"/>
    <property type="evidence" value="ECO:0007669"/>
    <property type="project" value="TreeGrafter"/>
</dbReference>
<evidence type="ECO:0000256" key="8">
    <source>
        <dbReference type="SAM" id="Phobius"/>
    </source>
</evidence>
<evidence type="ECO:0000256" key="5">
    <source>
        <dbReference type="ARBA" id="ARBA00022692"/>
    </source>
</evidence>
<reference evidence="9" key="1">
    <citation type="submission" date="2020-11" db="EMBL/GenBank/DDBJ databases">
        <title>Bacterial whole genome sequence for Panacibacter sp. DH6.</title>
        <authorList>
            <person name="Le V."/>
            <person name="Ko S."/>
            <person name="Ahn C.-Y."/>
            <person name="Oh H.-M."/>
        </authorList>
    </citation>
    <scope>NUCLEOTIDE SEQUENCE</scope>
    <source>
        <strain evidence="9">DH6</strain>
    </source>
</reference>
<accession>A0A931GY80</accession>
<name>A0A931GY80_9BACT</name>
<keyword evidence="7 8" id="KW-0472">Membrane</keyword>
<gene>
    <name evidence="9" type="ORF">I5907_15295</name>
</gene>
<keyword evidence="4" id="KW-1003">Cell membrane</keyword>
<evidence type="ECO:0000313" key="9">
    <source>
        <dbReference type="EMBL" id="MBG9377609.1"/>
    </source>
</evidence>
<proteinExistence type="inferred from homology"/>
<dbReference type="Pfam" id="PF01594">
    <property type="entry name" value="AI-2E_transport"/>
    <property type="match status" value="1"/>
</dbReference>
<evidence type="ECO:0000256" key="1">
    <source>
        <dbReference type="ARBA" id="ARBA00004651"/>
    </source>
</evidence>
<feature type="transmembrane region" description="Helical" evidence="8">
    <location>
        <begin position="12"/>
        <end position="28"/>
    </location>
</feature>
<feature type="transmembrane region" description="Helical" evidence="8">
    <location>
        <begin position="34"/>
        <end position="52"/>
    </location>
</feature>
<dbReference type="AlphaFoldDB" id="A0A931GY80"/>
<feature type="transmembrane region" description="Helical" evidence="8">
    <location>
        <begin position="299"/>
        <end position="330"/>
    </location>
</feature>
<feature type="transmembrane region" description="Helical" evidence="8">
    <location>
        <begin position="200"/>
        <end position="222"/>
    </location>
</feature>
<keyword evidence="10" id="KW-1185">Reference proteome</keyword>
<comment type="subcellular location">
    <subcellularLocation>
        <location evidence="1">Cell membrane</location>
        <topology evidence="1">Multi-pass membrane protein</topology>
    </subcellularLocation>
</comment>
<keyword evidence="3" id="KW-0813">Transport</keyword>
<keyword evidence="5 8" id="KW-0812">Transmembrane</keyword>